<evidence type="ECO:0000256" key="1">
    <source>
        <dbReference type="SAM" id="MobiDB-lite"/>
    </source>
</evidence>
<feature type="compositionally biased region" description="Basic and acidic residues" evidence="1">
    <location>
        <begin position="1"/>
        <end position="10"/>
    </location>
</feature>
<reference evidence="2 3" key="1">
    <citation type="journal article" date="2015" name="Fungal Genet. Biol.">
        <title>Evolution of novel wood decay mechanisms in Agaricales revealed by the genome sequences of Fistulina hepatica and Cylindrobasidium torrendii.</title>
        <authorList>
            <person name="Floudas D."/>
            <person name="Held B.W."/>
            <person name="Riley R."/>
            <person name="Nagy L.G."/>
            <person name="Koehler G."/>
            <person name="Ransdell A.S."/>
            <person name="Younus H."/>
            <person name="Chow J."/>
            <person name="Chiniquy J."/>
            <person name="Lipzen A."/>
            <person name="Tritt A."/>
            <person name="Sun H."/>
            <person name="Haridas S."/>
            <person name="LaButti K."/>
            <person name="Ohm R.A."/>
            <person name="Kues U."/>
            <person name="Blanchette R.A."/>
            <person name="Grigoriev I.V."/>
            <person name="Minto R.E."/>
            <person name="Hibbett D.S."/>
        </authorList>
    </citation>
    <scope>NUCLEOTIDE SEQUENCE [LARGE SCALE GENOMIC DNA]</scope>
    <source>
        <strain evidence="2 3">ATCC 64428</strain>
    </source>
</reference>
<feature type="region of interest" description="Disordered" evidence="1">
    <location>
        <begin position="1"/>
        <end position="38"/>
    </location>
</feature>
<dbReference type="Proteomes" id="UP000054144">
    <property type="component" value="Unassembled WGS sequence"/>
</dbReference>
<organism evidence="2 3">
    <name type="scientific">Fistulina hepatica ATCC 64428</name>
    <dbReference type="NCBI Taxonomy" id="1128425"/>
    <lineage>
        <taxon>Eukaryota</taxon>
        <taxon>Fungi</taxon>
        <taxon>Dikarya</taxon>
        <taxon>Basidiomycota</taxon>
        <taxon>Agaricomycotina</taxon>
        <taxon>Agaricomycetes</taxon>
        <taxon>Agaricomycetidae</taxon>
        <taxon>Agaricales</taxon>
        <taxon>Fistulinaceae</taxon>
        <taxon>Fistulina</taxon>
    </lineage>
</organism>
<feature type="compositionally biased region" description="Acidic residues" evidence="1">
    <location>
        <begin position="54"/>
        <end position="111"/>
    </location>
</feature>
<keyword evidence="3" id="KW-1185">Reference proteome</keyword>
<name>A0A0D7AK77_9AGAR</name>
<dbReference type="EMBL" id="KN881646">
    <property type="protein sequence ID" value="KIY51997.1"/>
    <property type="molecule type" value="Genomic_DNA"/>
</dbReference>
<evidence type="ECO:0000313" key="3">
    <source>
        <dbReference type="Proteomes" id="UP000054144"/>
    </source>
</evidence>
<accession>A0A0D7AK77</accession>
<proteinExistence type="predicted"/>
<dbReference type="AlphaFoldDB" id="A0A0D7AK77"/>
<protein>
    <submittedName>
        <fullName evidence="2">Uncharacterized protein</fullName>
    </submittedName>
</protein>
<feature type="region of interest" description="Disordered" evidence="1">
    <location>
        <begin position="52"/>
        <end position="111"/>
    </location>
</feature>
<gene>
    <name evidence="2" type="ORF">FISHEDRAFT_56235</name>
</gene>
<sequence>MAEKNRDQPRSRSMRGQWHARSGKVKQHTRTVSRKIKRARSPHEIKLWLYTVENADEDANLDEDTTVEEDDDIDEGEEDADESVDGQLESMDDREDDAGEEDLGEDGDDDD</sequence>
<feature type="compositionally biased region" description="Basic residues" evidence="1">
    <location>
        <begin position="21"/>
        <end position="38"/>
    </location>
</feature>
<evidence type="ECO:0000313" key="2">
    <source>
        <dbReference type="EMBL" id="KIY51997.1"/>
    </source>
</evidence>